<proteinExistence type="inferred from homology"/>
<evidence type="ECO:0000313" key="9">
    <source>
        <dbReference type="Proteomes" id="UP000298111"/>
    </source>
</evidence>
<evidence type="ECO:0000313" key="8">
    <source>
        <dbReference type="EMBL" id="TGG82921.1"/>
    </source>
</evidence>
<feature type="binding site" evidence="4 6">
    <location>
        <position position="318"/>
    </location>
    <ligand>
        <name>substrate</name>
    </ligand>
</feature>
<comment type="similarity">
    <text evidence="4">Belongs to the alanine racemase family.</text>
</comment>
<evidence type="ECO:0000256" key="2">
    <source>
        <dbReference type="ARBA" id="ARBA00022898"/>
    </source>
</evidence>
<sequence>MRGAGSGPVNDERLQPQLRIDHTAIAANTRLLHSRTKAALMAVVKADAFGHGAVETARTVVAHGATQLGVTTLAEALELRGSGVRAPILSWLNAPDTDFSPAVDARVDLAVPSTEHLRAASAGARKAARTARIHLHMDVGMARDGAAPHQWPDLCTRAAALEAAGTVKVTGLMGHLGCADRPEDPHNRAGRDAFAQAGRVARQAGLRPAHHHLAATSALLNDPSSHHDLVRVGAGLYGIAPASAGLRFAATLTAPVVSVRDVPANTAVGYAHTWTTHRPTRLALLPIGYADGLPRATSHQAHVLVRGRPRTVAGMFSMDQIVIDVGDDPIAPGEPVTILGPGDHGEPTPADWAGWAQTIPHELLTALGTSRRIIRRHLTHPVPPAPARLLCTSLENTT</sequence>
<dbReference type="CDD" id="cd00430">
    <property type="entry name" value="PLPDE_III_AR"/>
    <property type="match status" value="1"/>
</dbReference>
<dbReference type="InterPro" id="IPR011079">
    <property type="entry name" value="Ala_racemase_C"/>
</dbReference>
<reference evidence="8 9" key="1">
    <citation type="submission" date="2018-10" db="EMBL/GenBank/DDBJ databases">
        <title>Isolation of pseudouridimycin from Streptomyces albus DSM 40763.</title>
        <authorList>
            <person name="Rosenqvist P."/>
            <person name="Metsae-Ketelae M."/>
            <person name="Virta P."/>
        </authorList>
    </citation>
    <scope>NUCLEOTIDE SEQUENCE [LARGE SCALE GENOMIC DNA]</scope>
    <source>
        <strain evidence="8 9">DSM 40763</strain>
    </source>
</reference>
<organism evidence="8 9">
    <name type="scientific">Streptomyces albus</name>
    <dbReference type="NCBI Taxonomy" id="1888"/>
    <lineage>
        <taxon>Bacteria</taxon>
        <taxon>Bacillati</taxon>
        <taxon>Actinomycetota</taxon>
        <taxon>Actinomycetes</taxon>
        <taxon>Kitasatosporales</taxon>
        <taxon>Streptomycetaceae</taxon>
        <taxon>Streptomyces</taxon>
    </lineage>
</organism>
<dbReference type="GO" id="GO:0030170">
    <property type="term" value="F:pyridoxal phosphate binding"/>
    <property type="evidence" value="ECO:0007669"/>
    <property type="project" value="UniProtKB-UniRule"/>
</dbReference>
<keyword evidence="2 4" id="KW-0663">Pyridoxal phosphate</keyword>
<dbReference type="AlphaFoldDB" id="A0A8H1LBW4"/>
<dbReference type="EC" id="5.1.1.1" evidence="4"/>
<feature type="active site" description="Proton acceptor; specific for L-alanine" evidence="4">
    <location>
        <position position="270"/>
    </location>
</feature>
<dbReference type="EMBL" id="RCIY01000056">
    <property type="protein sequence ID" value="TGG82921.1"/>
    <property type="molecule type" value="Genomic_DNA"/>
</dbReference>
<dbReference type="Pfam" id="PF01168">
    <property type="entry name" value="Ala_racemase_N"/>
    <property type="match status" value="1"/>
</dbReference>
<dbReference type="GO" id="GO:0030632">
    <property type="term" value="P:D-alanine biosynthetic process"/>
    <property type="evidence" value="ECO:0007669"/>
    <property type="project" value="UniProtKB-UniRule"/>
</dbReference>
<protein>
    <recommendedName>
        <fullName evidence="4">Alanine racemase</fullName>
        <ecNumber evidence="4">5.1.1.1</ecNumber>
    </recommendedName>
</protein>
<dbReference type="PANTHER" id="PTHR30511">
    <property type="entry name" value="ALANINE RACEMASE"/>
    <property type="match status" value="1"/>
</dbReference>
<dbReference type="Pfam" id="PF00842">
    <property type="entry name" value="Ala_racemase_C"/>
    <property type="match status" value="1"/>
</dbReference>
<keyword evidence="3 4" id="KW-0413">Isomerase</keyword>
<feature type="modified residue" description="N6-(pyridoxal phosphate)lysine" evidence="4 5">
    <location>
        <position position="45"/>
    </location>
</feature>
<dbReference type="HAMAP" id="MF_01201">
    <property type="entry name" value="Ala_racemase"/>
    <property type="match status" value="1"/>
</dbReference>
<comment type="pathway">
    <text evidence="4">Amino-acid biosynthesis; D-alanine biosynthesis; D-alanine from L-alanine: step 1/1.</text>
</comment>
<dbReference type="UniPathway" id="UPA00042">
    <property type="reaction ID" value="UER00497"/>
</dbReference>
<dbReference type="PRINTS" id="PR00992">
    <property type="entry name" value="ALARACEMASE"/>
</dbReference>
<dbReference type="Gene3D" id="3.20.20.10">
    <property type="entry name" value="Alanine racemase"/>
    <property type="match status" value="1"/>
</dbReference>
<evidence type="ECO:0000256" key="5">
    <source>
        <dbReference type="PIRSR" id="PIRSR600821-50"/>
    </source>
</evidence>
<dbReference type="GO" id="GO:0009252">
    <property type="term" value="P:peptidoglycan biosynthetic process"/>
    <property type="evidence" value="ECO:0007669"/>
    <property type="project" value="TreeGrafter"/>
</dbReference>
<dbReference type="GO" id="GO:0008784">
    <property type="term" value="F:alanine racemase activity"/>
    <property type="evidence" value="ECO:0007669"/>
    <property type="project" value="UniProtKB-UniRule"/>
</dbReference>
<dbReference type="InterPro" id="IPR029066">
    <property type="entry name" value="PLP-binding_barrel"/>
</dbReference>
<dbReference type="GO" id="GO:0005829">
    <property type="term" value="C:cytosol"/>
    <property type="evidence" value="ECO:0007669"/>
    <property type="project" value="TreeGrafter"/>
</dbReference>
<dbReference type="SMART" id="SM01005">
    <property type="entry name" value="Ala_racemase_C"/>
    <property type="match status" value="1"/>
</dbReference>
<gene>
    <name evidence="8" type="primary">alr</name>
    <name evidence="8" type="ORF">D8771_16195</name>
</gene>
<dbReference type="InterPro" id="IPR000821">
    <property type="entry name" value="Ala_racemase"/>
</dbReference>
<evidence type="ECO:0000256" key="6">
    <source>
        <dbReference type="PIRSR" id="PIRSR600821-52"/>
    </source>
</evidence>
<dbReference type="SUPFAM" id="SSF50621">
    <property type="entry name" value="Alanine racemase C-terminal domain-like"/>
    <property type="match status" value="1"/>
</dbReference>
<dbReference type="PANTHER" id="PTHR30511:SF0">
    <property type="entry name" value="ALANINE RACEMASE, CATABOLIC-RELATED"/>
    <property type="match status" value="1"/>
</dbReference>
<dbReference type="InterPro" id="IPR009006">
    <property type="entry name" value="Ala_racemase/Decarboxylase_C"/>
</dbReference>
<dbReference type="Gene3D" id="2.40.37.10">
    <property type="entry name" value="Lyase, Ornithine Decarboxylase, Chain A, domain 1"/>
    <property type="match status" value="1"/>
</dbReference>
<evidence type="ECO:0000259" key="7">
    <source>
        <dbReference type="SMART" id="SM01005"/>
    </source>
</evidence>
<evidence type="ECO:0000256" key="3">
    <source>
        <dbReference type="ARBA" id="ARBA00023235"/>
    </source>
</evidence>
<comment type="catalytic activity">
    <reaction evidence="4">
        <text>L-alanine = D-alanine</text>
        <dbReference type="Rhea" id="RHEA:20249"/>
        <dbReference type="ChEBI" id="CHEBI:57416"/>
        <dbReference type="ChEBI" id="CHEBI:57972"/>
        <dbReference type="EC" id="5.1.1.1"/>
    </reaction>
</comment>
<evidence type="ECO:0000256" key="1">
    <source>
        <dbReference type="ARBA" id="ARBA00001933"/>
    </source>
</evidence>
<dbReference type="NCBIfam" id="TIGR00492">
    <property type="entry name" value="alr"/>
    <property type="match status" value="1"/>
</dbReference>
<comment type="caution">
    <text evidence="8">The sequence shown here is derived from an EMBL/GenBank/DDBJ whole genome shotgun (WGS) entry which is preliminary data.</text>
</comment>
<dbReference type="InterPro" id="IPR001608">
    <property type="entry name" value="Ala_racemase_N"/>
</dbReference>
<name>A0A8H1LBW4_9ACTN</name>
<accession>A0A8H1LBW4</accession>
<evidence type="ECO:0000256" key="4">
    <source>
        <dbReference type="HAMAP-Rule" id="MF_01201"/>
    </source>
</evidence>
<feature type="binding site" evidence="4 6">
    <location>
        <position position="143"/>
    </location>
    <ligand>
        <name>substrate</name>
    </ligand>
</feature>
<dbReference type="SUPFAM" id="SSF51419">
    <property type="entry name" value="PLP-binding barrel"/>
    <property type="match status" value="1"/>
</dbReference>
<feature type="active site" description="Proton acceptor; specific for D-alanine" evidence="4">
    <location>
        <position position="45"/>
    </location>
</feature>
<dbReference type="Proteomes" id="UP000298111">
    <property type="component" value="Unassembled WGS sequence"/>
</dbReference>
<comment type="function">
    <text evidence="4">Catalyzes the interconversion of L-alanine and D-alanine. May also act on other amino acids.</text>
</comment>
<comment type="cofactor">
    <cofactor evidence="1 4 5">
        <name>pyridoxal 5'-phosphate</name>
        <dbReference type="ChEBI" id="CHEBI:597326"/>
    </cofactor>
</comment>
<feature type="domain" description="Alanine racemase C-terminal" evidence="7">
    <location>
        <begin position="249"/>
        <end position="375"/>
    </location>
</feature>